<protein>
    <submittedName>
        <fullName evidence="4">RNA methyltransferase</fullName>
    </submittedName>
</protein>
<dbReference type="Pfam" id="PF00588">
    <property type="entry name" value="SpoU_methylase"/>
    <property type="match status" value="1"/>
</dbReference>
<evidence type="ECO:0000259" key="3">
    <source>
        <dbReference type="SMART" id="SM00967"/>
    </source>
</evidence>
<dbReference type="InterPro" id="IPR029028">
    <property type="entry name" value="Alpha/beta_knot_MTases"/>
</dbReference>
<dbReference type="Gene3D" id="3.30.1330.30">
    <property type="match status" value="1"/>
</dbReference>
<dbReference type="InterPro" id="IPR013123">
    <property type="entry name" value="SpoU_subst-bd"/>
</dbReference>
<dbReference type="CDD" id="cd18095">
    <property type="entry name" value="SpoU-like_rRNA-MTase"/>
    <property type="match status" value="1"/>
</dbReference>
<dbReference type="RefSeq" id="WP_149610586.1">
    <property type="nucleotide sequence ID" value="NZ_VTUX01000002.1"/>
</dbReference>
<feature type="domain" description="RNA 2-O ribose methyltransferase substrate binding" evidence="3">
    <location>
        <begin position="20"/>
        <end position="98"/>
    </location>
</feature>
<proteinExistence type="predicted"/>
<name>A0A5B0X5K5_9GAMM</name>
<dbReference type="Proteomes" id="UP000323708">
    <property type="component" value="Unassembled WGS sequence"/>
</dbReference>
<dbReference type="InterPro" id="IPR004441">
    <property type="entry name" value="rRNA_MeTrfase_TrmH"/>
</dbReference>
<comment type="caution">
    <text evidence="4">The sequence shown here is derived from an EMBL/GenBank/DDBJ whole genome shotgun (WGS) entry which is preliminary data.</text>
</comment>
<dbReference type="InterPro" id="IPR029026">
    <property type="entry name" value="tRNA_m1G_MTases_N"/>
</dbReference>
<dbReference type="GO" id="GO:0003723">
    <property type="term" value="F:RNA binding"/>
    <property type="evidence" value="ECO:0007669"/>
    <property type="project" value="InterPro"/>
</dbReference>
<reference evidence="4 5" key="1">
    <citation type="submission" date="2019-09" db="EMBL/GenBank/DDBJ databases">
        <authorList>
            <person name="Chen X.-Y."/>
        </authorList>
    </citation>
    <scope>NUCLEOTIDE SEQUENCE [LARGE SCALE GENOMIC DNA]</scope>
    <source>
        <strain evidence="4 5">NY5</strain>
    </source>
</reference>
<evidence type="ECO:0000313" key="4">
    <source>
        <dbReference type="EMBL" id="KAA1193479.1"/>
    </source>
</evidence>
<dbReference type="InterPro" id="IPR001537">
    <property type="entry name" value="SpoU_MeTrfase"/>
</dbReference>
<evidence type="ECO:0000256" key="1">
    <source>
        <dbReference type="ARBA" id="ARBA00022603"/>
    </source>
</evidence>
<keyword evidence="2 4" id="KW-0808">Transferase</keyword>
<organism evidence="4 5">
    <name type="scientific">Pseudohalioglobus sediminis</name>
    <dbReference type="NCBI Taxonomy" id="2606449"/>
    <lineage>
        <taxon>Bacteria</taxon>
        <taxon>Pseudomonadati</taxon>
        <taxon>Pseudomonadota</taxon>
        <taxon>Gammaproteobacteria</taxon>
        <taxon>Cellvibrionales</taxon>
        <taxon>Halieaceae</taxon>
        <taxon>Pseudohalioglobus</taxon>
    </lineage>
</organism>
<dbReference type="Gene3D" id="3.40.1280.10">
    <property type="match status" value="1"/>
</dbReference>
<dbReference type="GO" id="GO:0006396">
    <property type="term" value="P:RNA processing"/>
    <property type="evidence" value="ECO:0007669"/>
    <property type="project" value="InterPro"/>
</dbReference>
<dbReference type="SMART" id="SM00967">
    <property type="entry name" value="SpoU_sub_bind"/>
    <property type="match status" value="1"/>
</dbReference>
<dbReference type="AlphaFoldDB" id="A0A5B0X5K5"/>
<gene>
    <name evidence="4" type="ORF">F0M18_06490</name>
</gene>
<dbReference type="PANTHER" id="PTHR46429">
    <property type="entry name" value="23S RRNA (GUANOSINE-2'-O-)-METHYLTRANSFERASE RLMB"/>
    <property type="match status" value="1"/>
</dbReference>
<keyword evidence="5" id="KW-1185">Reference proteome</keyword>
<keyword evidence="1 4" id="KW-0489">Methyltransferase</keyword>
<dbReference type="SUPFAM" id="SSF55315">
    <property type="entry name" value="L30e-like"/>
    <property type="match status" value="1"/>
</dbReference>
<dbReference type="EMBL" id="VTUX01000002">
    <property type="protein sequence ID" value="KAA1193479.1"/>
    <property type="molecule type" value="Genomic_DNA"/>
</dbReference>
<evidence type="ECO:0000313" key="5">
    <source>
        <dbReference type="Proteomes" id="UP000323708"/>
    </source>
</evidence>
<dbReference type="GO" id="GO:0005829">
    <property type="term" value="C:cytosol"/>
    <property type="evidence" value="ECO:0007669"/>
    <property type="project" value="TreeGrafter"/>
</dbReference>
<dbReference type="InterPro" id="IPR029064">
    <property type="entry name" value="Ribosomal_eL30-like_sf"/>
</dbReference>
<accession>A0A5B0X5K5</accession>
<dbReference type="PANTHER" id="PTHR46429:SF1">
    <property type="entry name" value="23S RRNA (GUANOSINE-2'-O-)-METHYLTRANSFERASE RLMB"/>
    <property type="match status" value="1"/>
</dbReference>
<dbReference type="SUPFAM" id="SSF75217">
    <property type="entry name" value="alpha/beta knot"/>
    <property type="match status" value="1"/>
</dbReference>
<dbReference type="GO" id="GO:0032259">
    <property type="term" value="P:methylation"/>
    <property type="evidence" value="ECO:0007669"/>
    <property type="project" value="UniProtKB-KW"/>
</dbReference>
<evidence type="ECO:0000256" key="2">
    <source>
        <dbReference type="ARBA" id="ARBA00022679"/>
    </source>
</evidence>
<dbReference type="GO" id="GO:0008173">
    <property type="term" value="F:RNA methyltransferase activity"/>
    <property type="evidence" value="ECO:0007669"/>
    <property type="project" value="InterPro"/>
</dbReference>
<sequence length="268" mass="29403">MNDADTRYAAKKAFFTRVLTVYGRKPVLEVMRDPRLRCHALHLAESNRGGGIIQTLIEEASKQELPIHYHDRQALSRISKNGKQDQGVALDVLCPEFRTLEEYLQELPTLPAQRIIALDGITNPQNLGMILRSAAAGSIDAILWSRRGNAALGPLVIKASAGTLYRAPLVFCEALPEALRHLASGGGEICSLEADATETLFEHRCQGHAIYVLGNETEGVSREVRKLASRHLRIPMNNGVESLNVAVTASLIAYAPALQSRDQAYLDK</sequence>
<dbReference type="Pfam" id="PF08032">
    <property type="entry name" value="SpoU_sub_bind"/>
    <property type="match status" value="1"/>
</dbReference>